<evidence type="ECO:0000256" key="12">
    <source>
        <dbReference type="SAM" id="MobiDB-lite"/>
    </source>
</evidence>
<name>A0A670INX1_PODMU</name>
<evidence type="ECO:0000256" key="10">
    <source>
        <dbReference type="ARBA" id="ARBA00023242"/>
    </source>
</evidence>
<evidence type="ECO:0000256" key="1">
    <source>
        <dbReference type="ARBA" id="ARBA00004123"/>
    </source>
</evidence>
<feature type="region of interest" description="Disordered" evidence="12">
    <location>
        <begin position="1516"/>
        <end position="1536"/>
    </location>
</feature>
<dbReference type="GO" id="GO:0010468">
    <property type="term" value="P:regulation of gene expression"/>
    <property type="evidence" value="ECO:0007669"/>
    <property type="project" value="TreeGrafter"/>
</dbReference>
<feature type="domain" description="C2H2-type" evidence="13">
    <location>
        <begin position="209"/>
        <end position="236"/>
    </location>
</feature>
<feature type="compositionally biased region" description="Polar residues" evidence="12">
    <location>
        <begin position="1856"/>
        <end position="1877"/>
    </location>
</feature>
<feature type="domain" description="C2H2-type" evidence="13">
    <location>
        <begin position="423"/>
        <end position="450"/>
    </location>
</feature>
<feature type="region of interest" description="Disordered" evidence="12">
    <location>
        <begin position="1583"/>
        <end position="1663"/>
    </location>
</feature>
<feature type="compositionally biased region" description="Polar residues" evidence="12">
    <location>
        <begin position="1035"/>
        <end position="1045"/>
    </location>
</feature>
<feature type="region of interest" description="Disordered" evidence="12">
    <location>
        <begin position="738"/>
        <end position="762"/>
    </location>
</feature>
<keyword evidence="10" id="KW-0539">Nucleus</keyword>
<keyword evidence="4" id="KW-0677">Repeat</keyword>
<feature type="compositionally biased region" description="Polar residues" evidence="12">
    <location>
        <begin position="1603"/>
        <end position="1613"/>
    </location>
</feature>
<feature type="domain" description="C2H2-type" evidence="13">
    <location>
        <begin position="286"/>
        <end position="313"/>
    </location>
</feature>
<feature type="region of interest" description="Disordered" evidence="12">
    <location>
        <begin position="1436"/>
        <end position="1481"/>
    </location>
</feature>
<dbReference type="InterPro" id="IPR036236">
    <property type="entry name" value="Znf_C2H2_sf"/>
</dbReference>
<feature type="domain" description="C2H2-type" evidence="13">
    <location>
        <begin position="181"/>
        <end position="208"/>
    </location>
</feature>
<dbReference type="FunFam" id="3.30.160.60:FF:002343">
    <property type="entry name" value="Zinc finger protein 33A"/>
    <property type="match status" value="1"/>
</dbReference>
<gene>
    <name evidence="14" type="primary">LOC114592129</name>
</gene>
<keyword evidence="6" id="KW-0862">Zinc</keyword>
<evidence type="ECO:0000256" key="6">
    <source>
        <dbReference type="ARBA" id="ARBA00022833"/>
    </source>
</evidence>
<keyword evidence="15" id="KW-1185">Reference proteome</keyword>
<feature type="compositionally biased region" description="Acidic residues" evidence="12">
    <location>
        <begin position="18"/>
        <end position="27"/>
    </location>
</feature>
<feature type="region of interest" description="Disordered" evidence="12">
    <location>
        <begin position="1853"/>
        <end position="1877"/>
    </location>
</feature>
<evidence type="ECO:0000256" key="3">
    <source>
        <dbReference type="ARBA" id="ARBA00022723"/>
    </source>
</evidence>
<keyword evidence="5 11" id="KW-0863">Zinc-finger</keyword>
<dbReference type="PANTHER" id="PTHR16515">
    <property type="entry name" value="PR DOMAIN ZINC FINGER PROTEIN"/>
    <property type="match status" value="1"/>
</dbReference>
<dbReference type="GO" id="GO:0003677">
    <property type="term" value="F:DNA binding"/>
    <property type="evidence" value="ECO:0007669"/>
    <property type="project" value="UniProtKB-KW"/>
</dbReference>
<dbReference type="PROSITE" id="PS50157">
    <property type="entry name" value="ZINC_FINGER_C2H2_2"/>
    <property type="match status" value="11"/>
</dbReference>
<evidence type="ECO:0000256" key="4">
    <source>
        <dbReference type="ARBA" id="ARBA00022737"/>
    </source>
</evidence>
<keyword evidence="3" id="KW-0479">Metal-binding</keyword>
<evidence type="ECO:0000256" key="5">
    <source>
        <dbReference type="ARBA" id="ARBA00022771"/>
    </source>
</evidence>
<feature type="domain" description="C2H2-type" evidence="13">
    <location>
        <begin position="395"/>
        <end position="422"/>
    </location>
</feature>
<feature type="domain" description="C2H2-type" evidence="13">
    <location>
        <begin position="533"/>
        <end position="560"/>
    </location>
</feature>
<dbReference type="GO" id="GO:0008270">
    <property type="term" value="F:zinc ion binding"/>
    <property type="evidence" value="ECO:0007669"/>
    <property type="project" value="UniProtKB-KW"/>
</dbReference>
<feature type="region of interest" description="Disordered" evidence="12">
    <location>
        <begin position="553"/>
        <end position="581"/>
    </location>
</feature>
<feature type="region of interest" description="Disordered" evidence="12">
    <location>
        <begin position="1072"/>
        <end position="1092"/>
    </location>
</feature>
<dbReference type="SMART" id="SM00355">
    <property type="entry name" value="ZnF_C2H2"/>
    <property type="match status" value="11"/>
</dbReference>
<comment type="subcellular location">
    <subcellularLocation>
        <location evidence="1">Nucleus</location>
    </subcellularLocation>
</comment>
<feature type="region of interest" description="Disordered" evidence="12">
    <location>
        <begin position="770"/>
        <end position="789"/>
    </location>
</feature>
<feature type="region of interest" description="Disordered" evidence="12">
    <location>
        <begin position="1753"/>
        <end position="1777"/>
    </location>
</feature>
<evidence type="ECO:0000256" key="11">
    <source>
        <dbReference type="PROSITE-ProRule" id="PRU00042"/>
    </source>
</evidence>
<feature type="region of interest" description="Disordered" evidence="12">
    <location>
        <begin position="1676"/>
        <end position="1736"/>
    </location>
</feature>
<dbReference type="PROSITE" id="PS00028">
    <property type="entry name" value="ZINC_FINGER_C2H2_1"/>
    <property type="match status" value="10"/>
</dbReference>
<evidence type="ECO:0000313" key="14">
    <source>
        <dbReference type="Ensembl" id="ENSPMRP00000013695.1"/>
    </source>
</evidence>
<dbReference type="GeneTree" id="ENSGT01150000286941"/>
<organism evidence="14 15">
    <name type="scientific">Podarcis muralis</name>
    <name type="common">Wall lizard</name>
    <name type="synonym">Lacerta muralis</name>
    <dbReference type="NCBI Taxonomy" id="64176"/>
    <lineage>
        <taxon>Eukaryota</taxon>
        <taxon>Metazoa</taxon>
        <taxon>Chordata</taxon>
        <taxon>Craniata</taxon>
        <taxon>Vertebrata</taxon>
        <taxon>Euteleostomi</taxon>
        <taxon>Lepidosauria</taxon>
        <taxon>Squamata</taxon>
        <taxon>Bifurcata</taxon>
        <taxon>Unidentata</taxon>
        <taxon>Episquamata</taxon>
        <taxon>Laterata</taxon>
        <taxon>Lacertibaenia</taxon>
        <taxon>Lacertidae</taxon>
        <taxon>Podarcis</taxon>
    </lineage>
</organism>
<feature type="region of interest" description="Disordered" evidence="12">
    <location>
        <begin position="1274"/>
        <end position="1293"/>
    </location>
</feature>
<dbReference type="PANTHER" id="PTHR16515:SF49">
    <property type="entry name" value="GASTRULA ZINC FINGER PROTEIN XLCGF49.1-LIKE-RELATED"/>
    <property type="match status" value="1"/>
</dbReference>
<comment type="similarity">
    <text evidence="2">Belongs to the krueppel C2H2-type zinc-finger protein family.</text>
</comment>
<sequence length="1994" mass="221488">MWWDLYRSPVKYTTTSESSEDEQESEAEEQKRPRGGRKLTILRRSILDIFKGNGCQGVKQTEASKNRPQLKKPPRAQLGKIKCSATEVGDVAPSTAKKKASGREPQRTCPDCGQAFKTKASLLSHQKTHSGECPYKCSTCGERFTAKKAFANHQRGHAEERGYKHPSPRKHPKAYLRERPFKCSECGMRFQRKRTLTAHLNSHTAERPYRCPECEKAFTRKENLDRHQKIHMRERKGSPPKGEREERAAIFPDAPEKNPPAASVSEGTFLSGLGADRQQGTPQNLYKCQFCGRCMRTKSLLVDHERIHREEMPYKCSQCQKSFLHKYSFLQHEATHWRKAACERPVRMSANYTPSTSRIFHMAENLSAVPTDGGKVTNVFNLSQHTRTPGGERVYKCQYCGKCLSGSGPLTNHEKLHRRGRSYKCPYCVKRFSRKDNLLQHKATHKNKKPVGRPRLKSSRSVSERIHTELQPHTDVRDGIVTRSVARSLSLSKHLKTYTESKVYKCQYCGEHTRTKSLLVDHERIHKRKKKPYQCLECGKSFYQKNYLASHQRGHVRKKLSKRSDADQKVTTDNPRSLKRGTPHRRKVLWRCFKCGKHFDYKYHLTRHQKTHLAEKPFKCVCGKGFVEMWHLKRHEKTQLNKKCHEKLLRAEGKGAILNSANGVHPEERNPGELPVNTEPPTASSTVERNILQDTEEENTRSLAALAEASEVEILDVSEQGGTHVQVQVELSEQSQQNSLQNCREENVSVSQPVESKRKLSGKDRVTVRYKQDDHSKGQQVHQRHCSKRARLQSNKQEKACVRWQLRSQAMMLRRRSKQKMQLVGEQARSCFCQQEGPRRKASLLQACKKVKTCSSPQRNQDTAASPKGNSETGSCTAGNCDAVAIRGEEDLQELSPLPGRSPLQSCERAQPADELQNASLQKMEMWPRWNPSSPEACKEVETCSGPQRNQHTAASPKGNSDSGSCTSGEYDAVSIGGQEDLQELSPLPERSPLQSCERAQAADELQNASLQNMEEMPRWNPSSPGVCKEVETCSGPQRNQHTAASPNSNSDSWSSMTVNCDALDIVGQEDLPELSPLPGRSPLQSCKGAQAADELQNASLQNMEEMTRWEPSSPEACKEVETCSGPQRNQHTAASPIGNSDSWSCTSGEYDAVSIRGEEDLQALSPLPERSPLQSCERAQPADELQNASLQNMEEMPRWNPSSPGVCKEVEACSGPQRNQHIATSSSLLRGSPKDCEPGEWSFCLSSQTTFSTKSEPETIRSATLGMLTTATSKKGPKKVLERECNGNSETGSCTSGEYDVVAIGGQEDLQDLSSLPERSPLQSCERAQAADKLQNVSLQNMEEMPRWNPSPLESCKEVETCSGPQRNQHTATSPKGNSDSGSCTSGDYDAVSIGGQEDLQELSPLPERSPLQSCERAQPADELQNVSLQNMEIWPRWNPSSPGACKEVEACSGPQKNQHTAASSSLLRSSPKGFEPAEPSLCLPSQILFSTKSEPETIRSASLEMLITAALKKGPREGLERESEGNSETGSCTSGEYEAIAIGGQEDLPELSPLPERSPLQSCERAHAADELQNVSLQNMEEMPRWEPSSPEAFKEVETCSGPQRNQHTAASPNSNSDSWSSMTVNCDSLDIVEQEDLQELSPLPGRSPLQSCERAQPADELQNASLQKMEMWPRWNPSSPEACKEVETCSGPQRNQHTAASSSLLRSSPKGCEPGERSYCLPSQTTFSTKSEPETIRSAALEMLTAAALKKGPREGLERESEDNSETGSCTSGEYDVVIIGEQEDLQELSPLPERSPLQSCERAHAADELQNVSLQNMEEMPRWQNVSLQNMEEMPRWNPSPLEACKEVETCSGPQRNQHTAASPKGNSDSGSCTSGDYDVVVIGGQEDLQELSPLPERSPLQSCERAQAADELQNVLAAGLKGTNTQLLPPKATQTLAVARQENMMLLSSVGKKTCRSCHPCLEEALCRAAKEPNLQMNSRMPTSSPKCG</sequence>
<feature type="domain" description="C2H2-type" evidence="13">
    <location>
        <begin position="314"/>
        <end position="341"/>
    </location>
</feature>
<dbReference type="SUPFAM" id="SSF57667">
    <property type="entry name" value="beta-beta-alpha zinc fingers"/>
    <property type="match status" value="6"/>
</dbReference>
<protein>
    <submittedName>
        <fullName evidence="14">Uncharacterized LOC114592129</fullName>
    </submittedName>
</protein>
<feature type="region of interest" description="Disordered" evidence="12">
    <location>
        <begin position="1157"/>
        <end position="1208"/>
    </location>
</feature>
<dbReference type="GO" id="GO:0005634">
    <property type="term" value="C:nucleus"/>
    <property type="evidence" value="ECO:0007669"/>
    <property type="project" value="UniProtKB-SubCell"/>
</dbReference>
<dbReference type="FunFam" id="3.30.160.60:FF:000575">
    <property type="entry name" value="Zinc finger protein OZF"/>
    <property type="match status" value="1"/>
</dbReference>
<feature type="region of interest" description="Disordered" evidence="12">
    <location>
        <begin position="894"/>
        <end position="913"/>
    </location>
</feature>
<feature type="region of interest" description="Disordered" evidence="12">
    <location>
        <begin position="1"/>
        <end position="38"/>
    </location>
</feature>
<feature type="compositionally biased region" description="Polar residues" evidence="12">
    <location>
        <begin position="1364"/>
        <end position="1387"/>
    </location>
</feature>
<keyword evidence="8" id="KW-0238">DNA-binding</keyword>
<feature type="compositionally biased region" description="Low complexity" evidence="12">
    <location>
        <begin position="1614"/>
        <end position="1624"/>
    </location>
</feature>
<dbReference type="Proteomes" id="UP000472272">
    <property type="component" value="Chromosome 2"/>
</dbReference>
<feature type="region of interest" description="Disordered" evidence="12">
    <location>
        <begin position="856"/>
        <end position="875"/>
    </location>
</feature>
<dbReference type="InterPro" id="IPR013087">
    <property type="entry name" value="Znf_C2H2_type"/>
</dbReference>
<keyword evidence="7" id="KW-0805">Transcription regulation</keyword>
<reference evidence="14" key="3">
    <citation type="submission" date="2025-09" db="UniProtKB">
        <authorList>
            <consortium name="Ensembl"/>
        </authorList>
    </citation>
    <scope>IDENTIFICATION</scope>
</reference>
<feature type="compositionally biased region" description="Low complexity" evidence="12">
    <location>
        <begin position="1046"/>
        <end position="1056"/>
    </location>
</feature>
<proteinExistence type="inferred from homology"/>
<feature type="region of interest" description="Disordered" evidence="12">
    <location>
        <begin position="58"/>
        <end position="77"/>
    </location>
</feature>
<dbReference type="Ensembl" id="ENSPMRT00000014631.1">
    <property type="protein sequence ID" value="ENSPMRP00000013695.1"/>
    <property type="gene ID" value="ENSPMRG00000009182.1"/>
</dbReference>
<dbReference type="Gene3D" id="3.30.160.60">
    <property type="entry name" value="Classic Zinc Finger"/>
    <property type="match status" value="12"/>
</dbReference>
<dbReference type="FunFam" id="3.30.160.60:FF:001064">
    <property type="entry name" value="Zinc finger protein 425"/>
    <property type="match status" value="1"/>
</dbReference>
<feature type="compositionally biased region" description="Polar residues" evidence="12">
    <location>
        <begin position="1724"/>
        <end position="1733"/>
    </location>
</feature>
<feature type="compositionally biased region" description="Polar residues" evidence="12">
    <location>
        <begin position="1125"/>
        <end position="1145"/>
    </location>
</feature>
<keyword evidence="9" id="KW-0804">Transcription</keyword>
<feature type="domain" description="C2H2-type" evidence="13">
    <location>
        <begin position="135"/>
        <end position="162"/>
    </location>
</feature>
<dbReference type="InterPro" id="IPR050331">
    <property type="entry name" value="Zinc_finger"/>
</dbReference>
<reference evidence="14" key="2">
    <citation type="submission" date="2025-08" db="UniProtKB">
        <authorList>
            <consortium name="Ensembl"/>
        </authorList>
    </citation>
    <scope>IDENTIFICATION</scope>
</reference>
<feature type="region of interest" description="Disordered" evidence="12">
    <location>
        <begin position="930"/>
        <end position="1056"/>
    </location>
</feature>
<feature type="domain" description="C2H2-type" evidence="13">
    <location>
        <begin position="504"/>
        <end position="531"/>
    </location>
</feature>
<dbReference type="Pfam" id="PF00096">
    <property type="entry name" value="zf-C2H2"/>
    <property type="match status" value="8"/>
</dbReference>
<feature type="region of interest" description="Disordered" evidence="12">
    <location>
        <begin position="1311"/>
        <end position="1423"/>
    </location>
</feature>
<evidence type="ECO:0000256" key="7">
    <source>
        <dbReference type="ARBA" id="ARBA00023015"/>
    </source>
</evidence>
<dbReference type="FunFam" id="3.30.160.60:FF:000620">
    <property type="entry name" value="Zinc finger protein 263"/>
    <property type="match status" value="1"/>
</dbReference>
<feature type="compositionally biased region" description="Basic residues" evidence="12">
    <location>
        <begin position="444"/>
        <end position="458"/>
    </location>
</feature>
<evidence type="ECO:0000256" key="8">
    <source>
        <dbReference type="ARBA" id="ARBA00023125"/>
    </source>
</evidence>
<evidence type="ECO:0000256" key="9">
    <source>
        <dbReference type="ARBA" id="ARBA00023163"/>
    </source>
</evidence>
<dbReference type="FunFam" id="3.30.160.60:FF:000446">
    <property type="entry name" value="Zinc finger protein"/>
    <property type="match status" value="1"/>
</dbReference>
<feature type="compositionally biased region" description="Polar residues" evidence="12">
    <location>
        <begin position="1456"/>
        <end position="1470"/>
    </location>
</feature>
<evidence type="ECO:0000259" key="13">
    <source>
        <dbReference type="PROSITE" id="PS50157"/>
    </source>
</evidence>
<feature type="domain" description="C2H2-type" evidence="13">
    <location>
        <begin position="590"/>
        <end position="617"/>
    </location>
</feature>
<feature type="compositionally biased region" description="Polar residues" evidence="12">
    <location>
        <begin position="1693"/>
        <end position="1709"/>
    </location>
</feature>
<accession>A0A670INX1</accession>
<feature type="region of interest" description="Disordered" evidence="12">
    <location>
        <begin position="661"/>
        <end position="685"/>
    </location>
</feature>
<evidence type="ECO:0000256" key="2">
    <source>
        <dbReference type="ARBA" id="ARBA00006991"/>
    </source>
</evidence>
<feature type="region of interest" description="Disordered" evidence="12">
    <location>
        <begin position="1105"/>
        <end position="1145"/>
    </location>
</feature>
<evidence type="ECO:0000313" key="15">
    <source>
        <dbReference type="Proteomes" id="UP000472272"/>
    </source>
</evidence>
<feature type="region of interest" description="Disordered" evidence="12">
    <location>
        <begin position="444"/>
        <end position="463"/>
    </location>
</feature>
<feature type="compositionally biased region" description="Polar residues" evidence="12">
    <location>
        <begin position="58"/>
        <end position="67"/>
    </location>
</feature>
<feature type="compositionally biased region" description="Basic and acidic residues" evidence="12">
    <location>
        <begin position="1516"/>
        <end position="1526"/>
    </location>
</feature>
<reference evidence="14 15" key="1">
    <citation type="journal article" date="2019" name="Proc. Natl. Acad. Sci. U.S.A.">
        <title>Regulatory changes in pterin and carotenoid genes underlie balanced color polymorphisms in the wall lizard.</title>
        <authorList>
            <person name="Andrade P."/>
            <person name="Pinho C."/>
            <person name="Perez I de Lanuza G."/>
            <person name="Afonso S."/>
            <person name="Brejcha J."/>
            <person name="Rubin C.J."/>
            <person name="Wallerman O."/>
            <person name="Pereira P."/>
            <person name="Sabatino S.J."/>
            <person name="Bellati A."/>
            <person name="Pellitteri-Rosa D."/>
            <person name="Bosakova Z."/>
            <person name="Bunikis I."/>
            <person name="Carretero M.A."/>
            <person name="Feiner N."/>
            <person name="Marsik P."/>
            <person name="Pauperio F."/>
            <person name="Salvi D."/>
            <person name="Soler L."/>
            <person name="While G.M."/>
            <person name="Uller T."/>
            <person name="Font E."/>
            <person name="Andersson L."/>
            <person name="Carneiro M."/>
        </authorList>
    </citation>
    <scope>NUCLEOTIDE SEQUENCE</scope>
</reference>
<feature type="compositionally biased region" description="Polar residues" evidence="12">
    <location>
        <begin position="945"/>
        <end position="968"/>
    </location>
</feature>
<feature type="domain" description="C2H2-type" evidence="13">
    <location>
        <begin position="107"/>
        <end position="134"/>
    </location>
</feature>